<keyword evidence="6" id="KW-1185">Reference proteome</keyword>
<sequence length="1397" mass="148128">MAITKIILQQMVTMDQNSITASKYPKYTVVLSNSISSITAAELTSAIESSKASAAAAKQSEINAKQSELNAKDSENEAEISATSSQQSATQSASSATASANSAKAAKTSETNANNSKNAAKTSETNAASSASSASSFATAAENSARAAKTSETNAGNSAQAADASKTAAANSAAAAKTSETNAKKSETNAKTSETNAKTSENKAKEYLDMASELVSPVTQYDWPVETSTKGAYVKIAKLTDPKSISCHLTLMITNGGNYGSSYGNIDFVEISARGLNDARGVTSENITKFLSVRRLGSPNLAWDNQLRYGLVEGDGYFEVWCYQRAFIKETKVAILAQSGGNVELYIPKGFVSQDTAPAGYIESLAARIYDQVNKPTKADLGLENAMLVGAFGLGGNGPSSNGMMSNTELLKALRAKGGHFWRADKPEGSTATHYTHGSGIFSRCGDTWSAINIDYSTGRVKIYAGNDGGLNSGTYAINELYGTRNKPSKSDVGLGNVTNDAQVKKSGDVMSGDLDILKETPSIRLKSTQGNAHLWFMNKDGSERGVIWSPPNITSLGEIHIRAKTSDGTSTGDFIVRHDGRIEAKDAKISYKITSRTAEFSNDDTNTAAINLRVSGKQHTPIMLARDSDSNVSVGFKLNNMNAKLLGIDIEGDLAFGENPDHKQNSKIVTRKMMDAGFSVAGLMDFTNGFAGPWEAKNISDQELDLNSLMIKKSDLGSIRVYQCVSAGGGNNITNKPSGIGGNFILYVESIRKVGDTDFTNRQRLFGTDSNREYTRYCSNGTWSAWRESVVSGMNQDVSVKSMSVSGRLSGGELSVGGAGTLNGNLGVGGGATSKMPSSDKGIVIGRGSIVREGGEGRLILSSSGGTDRLLQLRPAGATALDNQVEISCTSASAGDTKISFGQGATIRCNNAGSPIISAKAGQMIYFRPNGDGISEGQMILSPNGDLVVKGGVNSKEIDVTASQSLPLKETTATTGIGVNFIGDNATECSFGIENTAGGSAVFHNYTRGASNSVTKDNQLLGGYGSRPWLGSTYTEHSNAALHFLGAGDTSATNHGGWIRLLVTPKGKTISDRVPAFRLSDNGDLWLVPDGAMHSDLGLVRSIETLNAAVPRFNAPSIQDGRGLKIVAPQAPEIDLIAPRGSGASAPAIRAMWCDGSLADTTRYIGATQPGSTFYIGASGHDGEKFDSMRGSVAIKSVGGWGPTSTPTQVVLETCESGSISRLPRWGVDHNGTLMPMADNRYNLGWGSGRVKQVYAVNGTINTSDARLKNDVRAMSDPETEAAKAIAKEIGFWTWKEQADMNDIREHCGLTVQRAIEIMEGFGLDPFKYGFICYDRWDEHTVVTEYGAANEDGTENPIYKTIPAGDRYSFRLEELNLFIAKGFEARLSAIEDKLGM</sequence>
<dbReference type="Gene3D" id="1.10.10.10">
    <property type="entry name" value="Winged helix-like DNA-binding domain superfamily/Winged helix DNA-binding domain"/>
    <property type="match status" value="1"/>
</dbReference>
<feature type="compositionally biased region" description="Low complexity" evidence="3">
    <location>
        <begin position="81"/>
        <end position="133"/>
    </location>
</feature>
<dbReference type="CDD" id="cd10144">
    <property type="entry name" value="Peptidase_S74_CIMCD"/>
    <property type="match status" value="1"/>
</dbReference>
<evidence type="ECO:0000313" key="6">
    <source>
        <dbReference type="Proteomes" id="UP000594606"/>
    </source>
</evidence>
<dbReference type="Pfam" id="PF13884">
    <property type="entry name" value="Peptidase_S74"/>
    <property type="match status" value="1"/>
</dbReference>
<reference evidence="5 6" key="1">
    <citation type="submission" date="2020-09" db="EMBL/GenBank/DDBJ databases">
        <authorList>
            <person name="Makalatia K."/>
            <person name="Wagemans J."/>
        </authorList>
    </citation>
    <scope>NUCLEOTIDE SEQUENCE [LARGE SCALE GENOMIC DNA]</scope>
</reference>
<feature type="region of interest" description="Disordered" evidence="3">
    <location>
        <begin position="172"/>
        <end position="203"/>
    </location>
</feature>
<feature type="region of interest" description="Disordered" evidence="3">
    <location>
        <begin position="145"/>
        <end position="164"/>
    </location>
</feature>
<comment type="subcellular location">
    <subcellularLocation>
        <location evidence="1">Virion</location>
    </subcellularLocation>
</comment>
<proteinExistence type="predicted"/>
<keyword evidence="2" id="KW-1227">Viral tail protein</keyword>
<dbReference type="InterPro" id="IPR036388">
    <property type="entry name" value="WH-like_DNA-bd_sf"/>
</dbReference>
<dbReference type="EMBL" id="MW006479">
    <property type="protein sequence ID" value="QPI15176.1"/>
    <property type="molecule type" value="Genomic_DNA"/>
</dbReference>
<protein>
    <submittedName>
        <fullName evidence="5">Long tail fiber</fullName>
    </submittedName>
</protein>
<name>A0A7S9XF49_9CAUD</name>
<evidence type="ECO:0000256" key="3">
    <source>
        <dbReference type="SAM" id="MobiDB-lite"/>
    </source>
</evidence>
<dbReference type="CDD" id="cd19958">
    <property type="entry name" value="pyocin_knob"/>
    <property type="match status" value="1"/>
</dbReference>
<evidence type="ECO:0000313" key="5">
    <source>
        <dbReference type="EMBL" id="QPI15176.1"/>
    </source>
</evidence>
<dbReference type="InterPro" id="IPR030392">
    <property type="entry name" value="S74_ICA"/>
</dbReference>
<keyword evidence="2" id="KW-0946">Virion</keyword>
<feature type="compositionally biased region" description="Low complexity" evidence="3">
    <location>
        <begin position="172"/>
        <end position="181"/>
    </location>
</feature>
<evidence type="ECO:0000256" key="2">
    <source>
        <dbReference type="ARBA" id="ARBA00022732"/>
    </source>
</evidence>
<organism evidence="5 6">
    <name type="scientific">Salmonella phage GEC_vB_N5</name>
    <dbReference type="NCBI Taxonomy" id="2777378"/>
    <lineage>
        <taxon>Viruses</taxon>
        <taxon>Duplodnaviria</taxon>
        <taxon>Heunggongvirae</taxon>
        <taxon>Uroviricota</taxon>
        <taxon>Caudoviricetes</taxon>
        <taxon>Demerecviridae</taxon>
        <taxon>Markadamsvirinae</taxon>
        <taxon>Tequintavirus</taxon>
        <taxon>Tequintavirus N5</taxon>
    </lineage>
</organism>
<dbReference type="PROSITE" id="PS51688">
    <property type="entry name" value="ICA"/>
    <property type="match status" value="1"/>
</dbReference>
<evidence type="ECO:0000259" key="4">
    <source>
        <dbReference type="PROSITE" id="PS51688"/>
    </source>
</evidence>
<feature type="region of interest" description="Disordered" evidence="3">
    <location>
        <begin position="65"/>
        <end position="133"/>
    </location>
</feature>
<feature type="domain" description="Peptidase S74" evidence="4">
    <location>
        <begin position="1265"/>
        <end position="1395"/>
    </location>
</feature>
<dbReference type="GO" id="GO:0098015">
    <property type="term" value="C:virus tail"/>
    <property type="evidence" value="ECO:0007669"/>
    <property type="project" value="UniProtKB-KW"/>
</dbReference>
<accession>A0A7S9XF49</accession>
<feature type="compositionally biased region" description="Polar residues" evidence="3">
    <location>
        <begin position="189"/>
        <end position="199"/>
    </location>
</feature>
<dbReference type="Proteomes" id="UP000594606">
    <property type="component" value="Segment"/>
</dbReference>
<evidence type="ECO:0000256" key="1">
    <source>
        <dbReference type="ARBA" id="ARBA00004328"/>
    </source>
</evidence>
<gene>
    <name evidence="5" type="ORF">GECvBN5_gp160c</name>
</gene>